<protein>
    <submittedName>
        <fullName evidence="2">LysR family regulatory protein</fullName>
    </submittedName>
</protein>
<name>A0A6P2UVS2_BURL3</name>
<proteinExistence type="predicted"/>
<dbReference type="AlphaFoldDB" id="A0A6P2UVS2"/>
<evidence type="ECO:0000256" key="1">
    <source>
        <dbReference type="SAM" id="MobiDB-lite"/>
    </source>
</evidence>
<dbReference type="EMBL" id="CABVQI010000005">
    <property type="protein sequence ID" value="VWC73011.1"/>
    <property type="molecule type" value="Genomic_DNA"/>
</dbReference>
<sequence length="85" mass="9355">MLAGGGVTYGPSFVFGEHVARGERVAWLPDYRTPDLTIQAVYPGAWHVALRVRRFVDHLIKALGDAPPWDRHSSGDARRKIDGGS</sequence>
<dbReference type="Proteomes" id="UP000494274">
    <property type="component" value="Unassembled WGS sequence"/>
</dbReference>
<evidence type="ECO:0000313" key="2">
    <source>
        <dbReference type="EMBL" id="VWC73011.1"/>
    </source>
</evidence>
<feature type="region of interest" description="Disordered" evidence="1">
    <location>
        <begin position="65"/>
        <end position="85"/>
    </location>
</feature>
<gene>
    <name evidence="2" type="ORF">BLA18112_02087</name>
</gene>
<dbReference type="SUPFAM" id="SSF53850">
    <property type="entry name" value="Periplasmic binding protein-like II"/>
    <property type="match status" value="1"/>
</dbReference>
<accession>A0A6P2UVS2</accession>
<organism evidence="2 3">
    <name type="scientific">Burkholderia lata (strain ATCC 17760 / DSM 23089 / LMG 22485 / NCIMB 9086 / R18194 / 383)</name>
    <dbReference type="NCBI Taxonomy" id="482957"/>
    <lineage>
        <taxon>Bacteria</taxon>
        <taxon>Pseudomonadati</taxon>
        <taxon>Pseudomonadota</taxon>
        <taxon>Betaproteobacteria</taxon>
        <taxon>Burkholderiales</taxon>
        <taxon>Burkholderiaceae</taxon>
        <taxon>Burkholderia</taxon>
        <taxon>Burkholderia cepacia complex</taxon>
    </lineage>
</organism>
<feature type="compositionally biased region" description="Basic and acidic residues" evidence="1">
    <location>
        <begin position="68"/>
        <end position="85"/>
    </location>
</feature>
<dbReference type="Gene3D" id="3.40.190.290">
    <property type="match status" value="1"/>
</dbReference>
<reference evidence="2 3" key="1">
    <citation type="submission" date="2019-09" db="EMBL/GenBank/DDBJ databases">
        <authorList>
            <person name="Depoorter E."/>
        </authorList>
    </citation>
    <scope>NUCLEOTIDE SEQUENCE [LARGE SCALE GENOMIC DNA]</scope>
    <source>
        <strain evidence="2">R-18112</strain>
    </source>
</reference>
<evidence type="ECO:0000313" key="3">
    <source>
        <dbReference type="Proteomes" id="UP000494274"/>
    </source>
</evidence>